<organism evidence="2 3">
    <name type="scientific">Kaistella chaponensis</name>
    <dbReference type="NCBI Taxonomy" id="713588"/>
    <lineage>
        <taxon>Bacteria</taxon>
        <taxon>Pseudomonadati</taxon>
        <taxon>Bacteroidota</taxon>
        <taxon>Flavobacteriia</taxon>
        <taxon>Flavobacteriales</taxon>
        <taxon>Weeksellaceae</taxon>
        <taxon>Chryseobacterium group</taxon>
        <taxon>Kaistella</taxon>
    </lineage>
</organism>
<dbReference type="InterPro" id="IPR035093">
    <property type="entry name" value="RelE/ParE_toxin_dom_sf"/>
</dbReference>
<keyword evidence="1" id="KW-1277">Toxin-antitoxin system</keyword>
<dbReference type="STRING" id="713588.SAMN05421789_102180"/>
<dbReference type="Gene3D" id="3.30.2310.20">
    <property type="entry name" value="RelE-like"/>
    <property type="match status" value="1"/>
</dbReference>
<dbReference type="OrthoDB" id="1098070at2"/>
<gene>
    <name evidence="2" type="ORF">SAMN05421789_102180</name>
</gene>
<evidence type="ECO:0000313" key="3">
    <source>
        <dbReference type="Proteomes" id="UP000185839"/>
    </source>
</evidence>
<evidence type="ECO:0000313" key="2">
    <source>
        <dbReference type="EMBL" id="SIS49967.1"/>
    </source>
</evidence>
<proteinExistence type="predicted"/>
<accession>A0A1N7JKY4</accession>
<sequence length="99" mass="11882">MAKRKVIWTKKANLERKEILQYWITRNKSKTYSTKLNKLFIDSLAKVSESPTIGRPTEFDHVRVKIVRDYLLFYEYDETVLKVLTVWDGNREDKTLEIK</sequence>
<dbReference type="AlphaFoldDB" id="A0A1N7JKY4"/>
<dbReference type="Pfam" id="PF05016">
    <property type="entry name" value="ParE_toxin"/>
    <property type="match status" value="1"/>
</dbReference>
<dbReference type="Proteomes" id="UP000185839">
    <property type="component" value="Unassembled WGS sequence"/>
</dbReference>
<reference evidence="3" key="1">
    <citation type="submission" date="2017-01" db="EMBL/GenBank/DDBJ databases">
        <authorList>
            <person name="Varghese N."/>
            <person name="Submissions S."/>
        </authorList>
    </citation>
    <scope>NUCLEOTIDE SEQUENCE [LARGE SCALE GENOMIC DNA]</scope>
    <source>
        <strain evidence="3">DSM 23145</strain>
    </source>
</reference>
<evidence type="ECO:0000256" key="1">
    <source>
        <dbReference type="ARBA" id="ARBA00022649"/>
    </source>
</evidence>
<name>A0A1N7JKY4_9FLAO</name>
<dbReference type="RefSeq" id="WP_076385180.1">
    <property type="nucleotide sequence ID" value="NZ_FTOI01000002.1"/>
</dbReference>
<dbReference type="EMBL" id="FTOI01000002">
    <property type="protein sequence ID" value="SIS49967.1"/>
    <property type="molecule type" value="Genomic_DNA"/>
</dbReference>
<protein>
    <submittedName>
        <fullName evidence="2">Toxin YoeB</fullName>
    </submittedName>
</protein>
<dbReference type="InterPro" id="IPR007712">
    <property type="entry name" value="RelE/ParE_toxin"/>
</dbReference>
<keyword evidence="3" id="KW-1185">Reference proteome</keyword>